<evidence type="ECO:0000259" key="18">
    <source>
        <dbReference type="PROSITE" id="PS51462"/>
    </source>
</evidence>
<comment type="cofactor">
    <cofactor evidence="1">
        <name>Mg(2+)</name>
        <dbReference type="ChEBI" id="CHEBI:18420"/>
    </cofactor>
</comment>
<proteinExistence type="inferred from homology"/>
<dbReference type="AlphaFoldDB" id="A0A6I4TLM7"/>
<dbReference type="InterPro" id="IPR015797">
    <property type="entry name" value="NUDIX_hydrolase-like_dom_sf"/>
</dbReference>
<evidence type="ECO:0000256" key="13">
    <source>
        <dbReference type="ARBA" id="ARBA00040794"/>
    </source>
</evidence>
<dbReference type="OrthoDB" id="9810648at2"/>
<evidence type="ECO:0000256" key="10">
    <source>
        <dbReference type="ARBA" id="ARBA00035861"/>
    </source>
</evidence>
<evidence type="ECO:0000256" key="4">
    <source>
        <dbReference type="ARBA" id="ARBA00022705"/>
    </source>
</evidence>
<evidence type="ECO:0000256" key="3">
    <source>
        <dbReference type="ARBA" id="ARBA00022457"/>
    </source>
</evidence>
<protein>
    <recommendedName>
        <fullName evidence="13">8-oxo-dGTP diphosphatase</fullName>
        <ecNumber evidence="12">3.6.1.55</ecNumber>
    </recommendedName>
    <alternativeName>
        <fullName evidence="16">7,8-dihydro-8-oxoguanine-triphosphatase</fullName>
    </alternativeName>
    <alternativeName>
        <fullName evidence="15">Mutator protein MutT</fullName>
    </alternativeName>
    <alternativeName>
        <fullName evidence="14">dGTP pyrophosphohydrolase</fullName>
    </alternativeName>
</protein>
<comment type="caution">
    <text evidence="19">The sequence shown here is derived from an EMBL/GenBank/DDBJ whole genome shotgun (WGS) entry which is preliminary data.</text>
</comment>
<evidence type="ECO:0000256" key="8">
    <source>
        <dbReference type="ARBA" id="ARBA00022842"/>
    </source>
</evidence>
<dbReference type="InterPro" id="IPR020084">
    <property type="entry name" value="NUDIX_hydrolase_CS"/>
</dbReference>
<dbReference type="GO" id="GO:0046872">
    <property type="term" value="F:metal ion binding"/>
    <property type="evidence" value="ECO:0007669"/>
    <property type="project" value="UniProtKB-KW"/>
</dbReference>
<evidence type="ECO:0000256" key="12">
    <source>
        <dbReference type="ARBA" id="ARBA00038905"/>
    </source>
</evidence>
<evidence type="ECO:0000256" key="9">
    <source>
        <dbReference type="ARBA" id="ARBA00023204"/>
    </source>
</evidence>
<keyword evidence="8" id="KW-0460">Magnesium</keyword>
<dbReference type="Gene3D" id="3.90.79.10">
    <property type="entry name" value="Nucleoside Triphosphate Pyrophosphohydrolase"/>
    <property type="match status" value="1"/>
</dbReference>
<reference evidence="19 20" key="1">
    <citation type="submission" date="2019-12" db="EMBL/GenBank/DDBJ databases">
        <title>Genomic-based taxomic classification of the family Erythrobacteraceae.</title>
        <authorList>
            <person name="Xu L."/>
        </authorList>
    </citation>
    <scope>NUCLEOTIDE SEQUENCE [LARGE SCALE GENOMIC DNA]</scope>
    <source>
        <strain evidence="19 20">JCM 12189</strain>
    </source>
</reference>
<evidence type="ECO:0000256" key="15">
    <source>
        <dbReference type="ARBA" id="ARBA00041979"/>
    </source>
</evidence>
<dbReference type="Proteomes" id="UP000432727">
    <property type="component" value="Unassembled WGS sequence"/>
</dbReference>
<evidence type="ECO:0000256" key="17">
    <source>
        <dbReference type="RuleBase" id="RU003476"/>
    </source>
</evidence>
<evidence type="ECO:0000256" key="7">
    <source>
        <dbReference type="ARBA" id="ARBA00022801"/>
    </source>
</evidence>
<gene>
    <name evidence="19" type="ORF">GRI34_06065</name>
</gene>
<dbReference type="InterPro" id="IPR000086">
    <property type="entry name" value="NUDIX_hydrolase_dom"/>
</dbReference>
<dbReference type="GO" id="GO:0044715">
    <property type="term" value="F:8-oxo-dGDP phosphatase activity"/>
    <property type="evidence" value="ECO:0007669"/>
    <property type="project" value="TreeGrafter"/>
</dbReference>
<dbReference type="InterPro" id="IPR047127">
    <property type="entry name" value="MutT-like"/>
</dbReference>
<keyword evidence="4" id="KW-0235">DNA replication</keyword>
<evidence type="ECO:0000313" key="20">
    <source>
        <dbReference type="Proteomes" id="UP000432727"/>
    </source>
</evidence>
<dbReference type="PROSITE" id="PS51462">
    <property type="entry name" value="NUDIX"/>
    <property type="match status" value="1"/>
</dbReference>
<dbReference type="GO" id="GO:0044716">
    <property type="term" value="F:8-oxo-GDP phosphatase activity"/>
    <property type="evidence" value="ECO:0007669"/>
    <property type="project" value="TreeGrafter"/>
</dbReference>
<sequence length="117" mass="12854">MHRRPDNKHHGGLWEFPGGKVEADETPACALVREVKEELGIDVRAEDLSPCCFAQEGEDVGPNPIVILLYTCTRWTGKASALEGGAVEWVRGRDIEKLAKPPLDIELAAHLLAKMPD</sequence>
<dbReference type="PROSITE" id="PS00893">
    <property type="entry name" value="NUDIX_BOX"/>
    <property type="match status" value="1"/>
</dbReference>
<dbReference type="GO" id="GO:0008413">
    <property type="term" value="F:8-oxo-7,8-dihydroguanosine triphosphate pyrophosphatase activity"/>
    <property type="evidence" value="ECO:0007669"/>
    <property type="project" value="TreeGrafter"/>
</dbReference>
<dbReference type="PRINTS" id="PR00502">
    <property type="entry name" value="NUDIXFAMILY"/>
</dbReference>
<evidence type="ECO:0000256" key="1">
    <source>
        <dbReference type="ARBA" id="ARBA00001946"/>
    </source>
</evidence>
<evidence type="ECO:0000256" key="16">
    <source>
        <dbReference type="ARBA" id="ARBA00042798"/>
    </source>
</evidence>
<comment type="catalytic activity">
    <reaction evidence="10">
        <text>8-oxo-dGTP + H2O = 8-oxo-dGMP + diphosphate + H(+)</text>
        <dbReference type="Rhea" id="RHEA:31575"/>
        <dbReference type="ChEBI" id="CHEBI:15377"/>
        <dbReference type="ChEBI" id="CHEBI:15378"/>
        <dbReference type="ChEBI" id="CHEBI:33019"/>
        <dbReference type="ChEBI" id="CHEBI:63224"/>
        <dbReference type="ChEBI" id="CHEBI:77896"/>
        <dbReference type="EC" id="3.6.1.55"/>
    </reaction>
</comment>
<dbReference type="GO" id="GO:0006260">
    <property type="term" value="P:DNA replication"/>
    <property type="evidence" value="ECO:0007669"/>
    <property type="project" value="UniProtKB-KW"/>
</dbReference>
<evidence type="ECO:0000313" key="19">
    <source>
        <dbReference type="EMBL" id="MXO95987.1"/>
    </source>
</evidence>
<dbReference type="Pfam" id="PF00293">
    <property type="entry name" value="NUDIX"/>
    <property type="match status" value="1"/>
</dbReference>
<keyword evidence="3" id="KW-0515">Mutator protein</keyword>
<comment type="catalytic activity">
    <reaction evidence="11">
        <text>8-oxo-GTP + H2O = 8-oxo-GMP + diphosphate + H(+)</text>
        <dbReference type="Rhea" id="RHEA:67616"/>
        <dbReference type="ChEBI" id="CHEBI:15377"/>
        <dbReference type="ChEBI" id="CHEBI:15378"/>
        <dbReference type="ChEBI" id="CHEBI:33019"/>
        <dbReference type="ChEBI" id="CHEBI:143553"/>
        <dbReference type="ChEBI" id="CHEBI:145694"/>
    </reaction>
</comment>
<organism evidence="19 20">
    <name type="scientific">Qipengyuania aquimaris</name>
    <dbReference type="NCBI Taxonomy" id="255984"/>
    <lineage>
        <taxon>Bacteria</taxon>
        <taxon>Pseudomonadati</taxon>
        <taxon>Pseudomonadota</taxon>
        <taxon>Alphaproteobacteria</taxon>
        <taxon>Sphingomonadales</taxon>
        <taxon>Erythrobacteraceae</taxon>
        <taxon>Qipengyuania</taxon>
    </lineage>
</organism>
<feature type="domain" description="Nudix hydrolase" evidence="18">
    <location>
        <begin position="1"/>
        <end position="113"/>
    </location>
</feature>
<dbReference type="EMBL" id="WTYI01000001">
    <property type="protein sequence ID" value="MXO95987.1"/>
    <property type="molecule type" value="Genomic_DNA"/>
</dbReference>
<evidence type="ECO:0000256" key="2">
    <source>
        <dbReference type="ARBA" id="ARBA00005582"/>
    </source>
</evidence>
<dbReference type="PANTHER" id="PTHR47707:SF1">
    <property type="entry name" value="NUDIX HYDROLASE FAMILY PROTEIN"/>
    <property type="match status" value="1"/>
</dbReference>
<dbReference type="PANTHER" id="PTHR47707">
    <property type="entry name" value="8-OXO-DGTP DIPHOSPHATASE"/>
    <property type="match status" value="1"/>
</dbReference>
<name>A0A6I4TLM7_9SPHN</name>
<evidence type="ECO:0000256" key="14">
    <source>
        <dbReference type="ARBA" id="ARBA00041592"/>
    </source>
</evidence>
<dbReference type="InterPro" id="IPR020476">
    <property type="entry name" value="Nudix_hydrolase"/>
</dbReference>
<keyword evidence="20" id="KW-1185">Reference proteome</keyword>
<dbReference type="GO" id="GO:0035539">
    <property type="term" value="F:8-oxo-7,8-dihydrodeoxyguanosine triphosphate pyrophosphatase activity"/>
    <property type="evidence" value="ECO:0007669"/>
    <property type="project" value="UniProtKB-EC"/>
</dbReference>
<evidence type="ECO:0000256" key="11">
    <source>
        <dbReference type="ARBA" id="ARBA00036904"/>
    </source>
</evidence>
<keyword evidence="7 17" id="KW-0378">Hydrolase</keyword>
<keyword evidence="5" id="KW-0479">Metal-binding</keyword>
<keyword evidence="6" id="KW-0227">DNA damage</keyword>
<dbReference type="GO" id="GO:0006281">
    <property type="term" value="P:DNA repair"/>
    <property type="evidence" value="ECO:0007669"/>
    <property type="project" value="UniProtKB-KW"/>
</dbReference>
<dbReference type="SUPFAM" id="SSF55811">
    <property type="entry name" value="Nudix"/>
    <property type="match status" value="1"/>
</dbReference>
<accession>A0A6I4TLM7</accession>
<dbReference type="EC" id="3.6.1.55" evidence="12"/>
<keyword evidence="9" id="KW-0234">DNA repair</keyword>
<evidence type="ECO:0000256" key="6">
    <source>
        <dbReference type="ARBA" id="ARBA00022763"/>
    </source>
</evidence>
<evidence type="ECO:0000256" key="5">
    <source>
        <dbReference type="ARBA" id="ARBA00022723"/>
    </source>
</evidence>
<comment type="similarity">
    <text evidence="2 17">Belongs to the Nudix hydrolase family.</text>
</comment>